<dbReference type="PANTHER" id="PTHR37422">
    <property type="entry name" value="TEICHURONIC ACID BIOSYNTHESIS PROTEIN TUAE"/>
    <property type="match status" value="1"/>
</dbReference>
<keyword evidence="7" id="KW-0436">Ligase</keyword>
<evidence type="ECO:0000256" key="5">
    <source>
        <dbReference type="SAM" id="Phobius"/>
    </source>
</evidence>
<feature type="transmembrane region" description="Helical" evidence="5">
    <location>
        <begin position="374"/>
        <end position="393"/>
    </location>
</feature>
<dbReference type="GO" id="GO:0016020">
    <property type="term" value="C:membrane"/>
    <property type="evidence" value="ECO:0007669"/>
    <property type="project" value="UniProtKB-SubCell"/>
</dbReference>
<proteinExistence type="predicted"/>
<feature type="transmembrane region" description="Helical" evidence="5">
    <location>
        <begin position="161"/>
        <end position="182"/>
    </location>
</feature>
<evidence type="ECO:0000259" key="6">
    <source>
        <dbReference type="Pfam" id="PF04932"/>
    </source>
</evidence>
<name>A0A1H7JTH3_AQUAM</name>
<sequence length="423" mass="49709">MNMNKYELKDIPYFLLVLLSFFPLMPYGIISVITILFALSTVLFYGKNVLEKLKSNRIRYFFLSIAFFLVLILTISYSSNKESALNEIRKNLNFLIFPLTLLLFFPKLSRKKFENTIKAFVASCLVLSVYLLIVICIYTYYNLHIRSLFDFPFRDIISGKTYLDLHPTYVCLWFAFSIFFLIKDIKNHNKKVIKTLYILSIIIFYAFVILLAARTVFIAINLNFLLLLFLLKNKGGIIKKIKYLVIYSIIIIVAFITIKRFGIIEYRFFDEVRISNLKEPKGRKPTSLSLRYGIYNCDYQIFKNNLLTGVGVGDVQGKLNECYKNYRTSAFKKRKLDSHNYFFYLSLSGGIFCLLLFLYMYGKNVFISIKTQDYLYFSFLVLIFICCLTENVLNRVHGNLFFSLFNSVFILNYLSNNHRNIKL</sequence>
<keyword evidence="3 5" id="KW-1133">Transmembrane helix</keyword>
<dbReference type="STRING" id="1038014.SAMN04487910_1096"/>
<feature type="transmembrane region" description="Helical" evidence="5">
    <location>
        <begin position="194"/>
        <end position="210"/>
    </location>
</feature>
<dbReference type="InterPro" id="IPR051533">
    <property type="entry name" value="WaaL-like"/>
</dbReference>
<evidence type="ECO:0000256" key="2">
    <source>
        <dbReference type="ARBA" id="ARBA00022692"/>
    </source>
</evidence>
<dbReference type="EMBL" id="FOAB01000002">
    <property type="protein sequence ID" value="SEK77883.1"/>
    <property type="molecule type" value="Genomic_DNA"/>
</dbReference>
<evidence type="ECO:0000313" key="7">
    <source>
        <dbReference type="EMBL" id="SEK77883.1"/>
    </source>
</evidence>
<feature type="domain" description="O-antigen ligase-related" evidence="6">
    <location>
        <begin position="200"/>
        <end position="358"/>
    </location>
</feature>
<feature type="transmembrane region" description="Helical" evidence="5">
    <location>
        <begin position="58"/>
        <end position="79"/>
    </location>
</feature>
<dbReference type="InterPro" id="IPR007016">
    <property type="entry name" value="O-antigen_ligase-rel_domated"/>
</dbReference>
<dbReference type="AlphaFoldDB" id="A0A1H7JTH3"/>
<feature type="transmembrane region" description="Helical" evidence="5">
    <location>
        <begin position="91"/>
        <end position="108"/>
    </location>
</feature>
<dbReference type="PANTHER" id="PTHR37422:SF17">
    <property type="entry name" value="O-ANTIGEN LIGASE"/>
    <property type="match status" value="1"/>
</dbReference>
<protein>
    <submittedName>
        <fullName evidence="7">O-antigen ligase</fullName>
    </submittedName>
</protein>
<feature type="transmembrane region" description="Helical" evidence="5">
    <location>
        <begin position="13"/>
        <end position="46"/>
    </location>
</feature>
<feature type="transmembrane region" description="Helical" evidence="5">
    <location>
        <begin position="243"/>
        <end position="263"/>
    </location>
</feature>
<feature type="transmembrane region" description="Helical" evidence="5">
    <location>
        <begin position="341"/>
        <end position="362"/>
    </location>
</feature>
<dbReference type="Pfam" id="PF04932">
    <property type="entry name" value="Wzy_C"/>
    <property type="match status" value="1"/>
</dbReference>
<feature type="transmembrane region" description="Helical" evidence="5">
    <location>
        <begin position="216"/>
        <end position="231"/>
    </location>
</feature>
<gene>
    <name evidence="7" type="ORF">SAMN04487910_1096</name>
</gene>
<feature type="transmembrane region" description="Helical" evidence="5">
    <location>
        <begin position="399"/>
        <end position="415"/>
    </location>
</feature>
<evidence type="ECO:0000256" key="3">
    <source>
        <dbReference type="ARBA" id="ARBA00022989"/>
    </source>
</evidence>
<comment type="subcellular location">
    <subcellularLocation>
        <location evidence="1">Membrane</location>
        <topology evidence="1">Multi-pass membrane protein</topology>
    </subcellularLocation>
</comment>
<evidence type="ECO:0000256" key="1">
    <source>
        <dbReference type="ARBA" id="ARBA00004141"/>
    </source>
</evidence>
<keyword evidence="2 5" id="KW-0812">Transmembrane</keyword>
<keyword evidence="8" id="KW-1185">Reference proteome</keyword>
<dbReference type="GO" id="GO:0016874">
    <property type="term" value="F:ligase activity"/>
    <property type="evidence" value="ECO:0007669"/>
    <property type="project" value="UniProtKB-KW"/>
</dbReference>
<evidence type="ECO:0000313" key="8">
    <source>
        <dbReference type="Proteomes" id="UP000198521"/>
    </source>
</evidence>
<reference evidence="8" key="1">
    <citation type="submission" date="2016-10" db="EMBL/GenBank/DDBJ databases">
        <authorList>
            <person name="Varghese N."/>
            <person name="Submissions S."/>
        </authorList>
    </citation>
    <scope>NUCLEOTIDE SEQUENCE [LARGE SCALE GENOMIC DNA]</scope>
    <source>
        <strain evidence="8">DSM 25232 / NCIMB 14723 / 92V</strain>
    </source>
</reference>
<accession>A0A1H7JTH3</accession>
<feature type="transmembrane region" description="Helical" evidence="5">
    <location>
        <begin position="120"/>
        <end position="141"/>
    </location>
</feature>
<organism evidence="7 8">
    <name type="scientific">Aquimarina amphilecti</name>
    <dbReference type="NCBI Taxonomy" id="1038014"/>
    <lineage>
        <taxon>Bacteria</taxon>
        <taxon>Pseudomonadati</taxon>
        <taxon>Bacteroidota</taxon>
        <taxon>Flavobacteriia</taxon>
        <taxon>Flavobacteriales</taxon>
        <taxon>Flavobacteriaceae</taxon>
        <taxon>Aquimarina</taxon>
    </lineage>
</organism>
<keyword evidence="4 5" id="KW-0472">Membrane</keyword>
<evidence type="ECO:0000256" key="4">
    <source>
        <dbReference type="ARBA" id="ARBA00023136"/>
    </source>
</evidence>
<dbReference type="Proteomes" id="UP000198521">
    <property type="component" value="Unassembled WGS sequence"/>
</dbReference>